<evidence type="ECO:0000313" key="1">
    <source>
        <dbReference type="EMBL" id="JAE14227.1"/>
    </source>
</evidence>
<sequence>MVLGSVPREQGVEVAVPVQVQDLARRRRRCCSWSPGVSRVPRRRRMARCTR</sequence>
<dbReference type="EMBL" id="GBRH01183669">
    <property type="protein sequence ID" value="JAE14227.1"/>
    <property type="molecule type" value="Transcribed_RNA"/>
</dbReference>
<reference evidence="1" key="2">
    <citation type="journal article" date="2015" name="Data Brief">
        <title>Shoot transcriptome of the giant reed, Arundo donax.</title>
        <authorList>
            <person name="Barrero R.A."/>
            <person name="Guerrero F.D."/>
            <person name="Moolhuijzen P."/>
            <person name="Goolsby J.A."/>
            <person name="Tidwell J."/>
            <person name="Bellgard S.E."/>
            <person name="Bellgard M.I."/>
        </authorList>
    </citation>
    <scope>NUCLEOTIDE SEQUENCE</scope>
    <source>
        <tissue evidence="1">Shoot tissue taken approximately 20 cm above the soil surface</tissue>
    </source>
</reference>
<proteinExistence type="predicted"/>
<protein>
    <submittedName>
        <fullName evidence="1">Uncharacterized protein</fullName>
    </submittedName>
</protein>
<reference evidence="1" key="1">
    <citation type="submission" date="2014-09" db="EMBL/GenBank/DDBJ databases">
        <authorList>
            <person name="Magalhaes I.L.F."/>
            <person name="Oliveira U."/>
            <person name="Santos F.R."/>
            <person name="Vidigal T.H.D.A."/>
            <person name="Brescovit A.D."/>
            <person name="Santos A.J."/>
        </authorList>
    </citation>
    <scope>NUCLEOTIDE SEQUENCE</scope>
    <source>
        <tissue evidence="1">Shoot tissue taken approximately 20 cm above the soil surface</tissue>
    </source>
</reference>
<name>A0A0A9FPK7_ARUDO</name>
<dbReference type="AlphaFoldDB" id="A0A0A9FPK7"/>
<organism evidence="1">
    <name type="scientific">Arundo donax</name>
    <name type="common">Giant reed</name>
    <name type="synonym">Donax arundinaceus</name>
    <dbReference type="NCBI Taxonomy" id="35708"/>
    <lineage>
        <taxon>Eukaryota</taxon>
        <taxon>Viridiplantae</taxon>
        <taxon>Streptophyta</taxon>
        <taxon>Embryophyta</taxon>
        <taxon>Tracheophyta</taxon>
        <taxon>Spermatophyta</taxon>
        <taxon>Magnoliopsida</taxon>
        <taxon>Liliopsida</taxon>
        <taxon>Poales</taxon>
        <taxon>Poaceae</taxon>
        <taxon>PACMAD clade</taxon>
        <taxon>Arundinoideae</taxon>
        <taxon>Arundineae</taxon>
        <taxon>Arundo</taxon>
    </lineage>
</organism>
<accession>A0A0A9FPK7</accession>